<name>X1IEY1_9ZZZZ</name>
<dbReference type="EMBL" id="BARU01031880">
    <property type="protein sequence ID" value="GAH64664.1"/>
    <property type="molecule type" value="Genomic_DNA"/>
</dbReference>
<reference evidence="1" key="1">
    <citation type="journal article" date="2014" name="Front. Microbiol.">
        <title>High frequency of phylogenetically diverse reductive dehalogenase-homologous genes in deep subseafloor sedimentary metagenomes.</title>
        <authorList>
            <person name="Kawai M."/>
            <person name="Futagami T."/>
            <person name="Toyoda A."/>
            <person name="Takaki Y."/>
            <person name="Nishi S."/>
            <person name="Hori S."/>
            <person name="Arai W."/>
            <person name="Tsubouchi T."/>
            <person name="Morono Y."/>
            <person name="Uchiyama I."/>
            <person name="Ito T."/>
            <person name="Fujiyama A."/>
            <person name="Inagaki F."/>
            <person name="Takami H."/>
        </authorList>
    </citation>
    <scope>NUCLEOTIDE SEQUENCE</scope>
    <source>
        <strain evidence="1">Expedition CK06-06</strain>
    </source>
</reference>
<sequence>AREVLREERFDISSDVGLQGYEGTLTYLVPLNHEIDFRDSGSEEAQVLSRAQTEHVARRFRWHPEWEDYRLTDITGVSRSGSIAATYAVYRDGILLSTASPPPFLRPLYRRVLPLPRLVVNLPKSRAPKVDLGRTQLVGEAEHWASPVLQAHARHISQAALEGLLALDPSERLYRLGRLVAFDNIEGEHLWEILPHGRWPVPFLEAGGCLTVLELQQVPSGAIYLSPEPLAEELTDMTHCRWVAQEEYAGPLIQWDGEPCVA</sequence>
<proteinExistence type="predicted"/>
<comment type="caution">
    <text evidence="1">The sequence shown here is derived from an EMBL/GenBank/DDBJ whole genome shotgun (WGS) entry which is preliminary data.</text>
</comment>
<organism evidence="1">
    <name type="scientific">marine sediment metagenome</name>
    <dbReference type="NCBI Taxonomy" id="412755"/>
    <lineage>
        <taxon>unclassified sequences</taxon>
        <taxon>metagenomes</taxon>
        <taxon>ecological metagenomes</taxon>
    </lineage>
</organism>
<accession>X1IEY1</accession>
<evidence type="ECO:0000313" key="1">
    <source>
        <dbReference type="EMBL" id="GAH64664.1"/>
    </source>
</evidence>
<feature type="non-terminal residue" evidence="1">
    <location>
        <position position="262"/>
    </location>
</feature>
<feature type="non-terminal residue" evidence="1">
    <location>
        <position position="1"/>
    </location>
</feature>
<protein>
    <submittedName>
        <fullName evidence="1">Uncharacterized protein</fullName>
    </submittedName>
</protein>
<dbReference type="AlphaFoldDB" id="X1IEY1"/>
<gene>
    <name evidence="1" type="ORF">S03H2_50364</name>
</gene>